<feature type="transmembrane region" description="Helical" evidence="2">
    <location>
        <begin position="78"/>
        <end position="102"/>
    </location>
</feature>
<keyword evidence="5" id="KW-1185">Reference proteome</keyword>
<dbReference type="InterPro" id="IPR003593">
    <property type="entry name" value="AAA+_ATPase"/>
</dbReference>
<dbReference type="InterPro" id="IPR003959">
    <property type="entry name" value="ATPase_AAA_core"/>
</dbReference>
<proteinExistence type="predicted"/>
<feature type="transmembrane region" description="Helical" evidence="2">
    <location>
        <begin position="44"/>
        <end position="66"/>
    </location>
</feature>
<feature type="compositionally biased region" description="Acidic residues" evidence="1">
    <location>
        <begin position="526"/>
        <end position="535"/>
    </location>
</feature>
<gene>
    <name evidence="4" type="ORF">DP107_11905</name>
</gene>
<feature type="region of interest" description="Disordered" evidence="1">
    <location>
        <begin position="515"/>
        <end position="569"/>
    </location>
</feature>
<accession>A0A554N7Z5</accession>
<evidence type="ECO:0000313" key="4">
    <source>
        <dbReference type="EMBL" id="TSD13521.1"/>
    </source>
</evidence>
<dbReference type="GO" id="GO:0005524">
    <property type="term" value="F:ATP binding"/>
    <property type="evidence" value="ECO:0007669"/>
    <property type="project" value="InterPro"/>
</dbReference>
<feature type="compositionally biased region" description="Low complexity" evidence="1">
    <location>
        <begin position="246"/>
        <end position="261"/>
    </location>
</feature>
<evidence type="ECO:0000259" key="3">
    <source>
        <dbReference type="SMART" id="SM00382"/>
    </source>
</evidence>
<feature type="transmembrane region" description="Helical" evidence="2">
    <location>
        <begin position="142"/>
        <end position="163"/>
    </location>
</feature>
<feature type="domain" description="AAA+ ATPase" evidence="3">
    <location>
        <begin position="325"/>
        <end position="462"/>
    </location>
</feature>
<feature type="compositionally biased region" description="Acidic residues" evidence="1">
    <location>
        <begin position="549"/>
        <end position="569"/>
    </location>
</feature>
<protein>
    <recommendedName>
        <fullName evidence="3">AAA+ ATPase domain-containing protein</fullName>
    </recommendedName>
</protein>
<dbReference type="InParanoid" id="A0A554N7Z5"/>
<dbReference type="Pfam" id="PF00004">
    <property type="entry name" value="AAA"/>
    <property type="match status" value="1"/>
</dbReference>
<dbReference type="SMART" id="SM00382">
    <property type="entry name" value="AAA"/>
    <property type="match status" value="1"/>
</dbReference>
<dbReference type="SUPFAM" id="SSF52540">
    <property type="entry name" value="P-loop containing nucleoside triphosphate hydrolases"/>
    <property type="match status" value="1"/>
</dbReference>
<dbReference type="AlphaFoldDB" id="A0A554N7Z5"/>
<feature type="transmembrane region" description="Helical" evidence="2">
    <location>
        <begin position="108"/>
        <end position="130"/>
    </location>
</feature>
<dbReference type="EMBL" id="QMDX01000007">
    <property type="protein sequence ID" value="TSD13521.1"/>
    <property type="molecule type" value="Genomic_DNA"/>
</dbReference>
<name>A0A554N7Z5_9EURY</name>
<dbReference type="GO" id="GO:0016887">
    <property type="term" value="F:ATP hydrolysis activity"/>
    <property type="evidence" value="ECO:0007669"/>
    <property type="project" value="InterPro"/>
</dbReference>
<keyword evidence="2" id="KW-0812">Transmembrane</keyword>
<dbReference type="Pfam" id="PF17862">
    <property type="entry name" value="AAA_lid_3"/>
    <property type="match status" value="1"/>
</dbReference>
<feature type="region of interest" description="Disordered" evidence="1">
    <location>
        <begin position="229"/>
        <end position="269"/>
    </location>
</feature>
<organism evidence="4 5">
    <name type="scientific">Haloglomus irregulare</name>
    <dbReference type="NCBI Taxonomy" id="2234134"/>
    <lineage>
        <taxon>Archaea</taxon>
        <taxon>Methanobacteriati</taxon>
        <taxon>Methanobacteriota</taxon>
        <taxon>Stenosarchaea group</taxon>
        <taxon>Halobacteria</taxon>
        <taxon>Halobacteriales</taxon>
        <taxon>Natronomonadaceae</taxon>
        <taxon>Haloglomus</taxon>
    </lineage>
</organism>
<dbReference type="InterPro" id="IPR050168">
    <property type="entry name" value="AAA_ATPase_domain"/>
</dbReference>
<dbReference type="Gene3D" id="3.40.50.300">
    <property type="entry name" value="P-loop containing nucleotide triphosphate hydrolases"/>
    <property type="match status" value="1"/>
</dbReference>
<sequence>MPFSVVYARRGSHDQPPPGAIPSRGWRYPSHHGSQNHLCDPMSILDTVLAVAIFLGLFASVEYVTYRVMERKHEKQSVYRLLFMLAWTTLAFVHMWVVAPLLNLPPTAVVALGLGILMIYIAGGLGIPVFKSIGVIGLYPFALVYELFVVLLLFAETVAFAASFVTVSQFDFFSTIVPGDSRVQAIIGLGAAASLVAVMYYNPNGENGYHYASGRHVTPSVDYEKFRRIRGEDRERNEQEESLNQGDSSRTSDSGSKSGDSYPTKTPAKASSMGEFEYNWTRSDIGFDDVAGYYEVKERLAEEVLQPVQATARGDDRYDRFGIEPSRGILFYGPPGTGKTMFARALAGELDIPFVELGPADVTSKWINDGPQRVRQLFEEAESIGPCVIFLDEAEHLFGGRDVGAGGAHAEDRKITSELLVHLTADDRTAIVVGATNRPEDTDPAILRPGRLATHVEIGLPEEESRHAIFQSKLRGVPHDLTGDQLAQLASHTAGLSGADIEELVTDAKRRAARRDAQTVSVEDFPTPEELDAMTEDIRPRPTSGVDRSDEDESFSENVFDDDSTVGFQ</sequence>
<dbReference type="InterPro" id="IPR027417">
    <property type="entry name" value="P-loop_NTPase"/>
</dbReference>
<evidence type="ECO:0000256" key="1">
    <source>
        <dbReference type="SAM" id="MobiDB-lite"/>
    </source>
</evidence>
<dbReference type="Gene3D" id="1.10.8.60">
    <property type="match status" value="1"/>
</dbReference>
<dbReference type="InterPro" id="IPR041569">
    <property type="entry name" value="AAA_lid_3"/>
</dbReference>
<reference evidence="4 5" key="1">
    <citation type="submission" date="2018-06" db="EMBL/GenBank/DDBJ databases">
        <title>Natronomonas sp. F16-60 a new haloarchaeon isolated from a solar saltern of Isla Cristina, Huelva, Spain.</title>
        <authorList>
            <person name="Duran-Viseras A."/>
            <person name="Sanchez-Porro C."/>
            <person name="Ventosa A."/>
        </authorList>
    </citation>
    <scope>NUCLEOTIDE SEQUENCE [LARGE SCALE GENOMIC DNA]</scope>
    <source>
        <strain evidence="4 5">F16-60</strain>
    </source>
</reference>
<evidence type="ECO:0000256" key="2">
    <source>
        <dbReference type="SAM" id="Phobius"/>
    </source>
</evidence>
<dbReference type="PANTHER" id="PTHR23077">
    <property type="entry name" value="AAA-FAMILY ATPASE"/>
    <property type="match status" value="1"/>
</dbReference>
<comment type="caution">
    <text evidence="4">The sequence shown here is derived from an EMBL/GenBank/DDBJ whole genome shotgun (WGS) entry which is preliminary data.</text>
</comment>
<evidence type="ECO:0000313" key="5">
    <source>
        <dbReference type="Proteomes" id="UP000319894"/>
    </source>
</evidence>
<dbReference type="Proteomes" id="UP000319894">
    <property type="component" value="Unassembled WGS sequence"/>
</dbReference>
<feature type="compositionally biased region" description="Basic and acidic residues" evidence="1">
    <location>
        <begin position="229"/>
        <end position="239"/>
    </location>
</feature>
<keyword evidence="2" id="KW-0472">Membrane</keyword>
<keyword evidence="2" id="KW-1133">Transmembrane helix</keyword>